<keyword evidence="1" id="KW-0732">Signal</keyword>
<reference evidence="2" key="1">
    <citation type="journal article" date="2020" name="Stud. Mycol.">
        <title>101 Dothideomycetes genomes: a test case for predicting lifestyles and emergence of pathogens.</title>
        <authorList>
            <person name="Haridas S."/>
            <person name="Albert R."/>
            <person name="Binder M."/>
            <person name="Bloem J."/>
            <person name="Labutti K."/>
            <person name="Salamov A."/>
            <person name="Andreopoulos B."/>
            <person name="Baker S."/>
            <person name="Barry K."/>
            <person name="Bills G."/>
            <person name="Bluhm B."/>
            <person name="Cannon C."/>
            <person name="Castanera R."/>
            <person name="Culley D."/>
            <person name="Daum C."/>
            <person name="Ezra D."/>
            <person name="Gonzalez J."/>
            <person name="Henrissat B."/>
            <person name="Kuo A."/>
            <person name="Liang C."/>
            <person name="Lipzen A."/>
            <person name="Lutzoni F."/>
            <person name="Magnuson J."/>
            <person name="Mondo S."/>
            <person name="Nolan M."/>
            <person name="Ohm R."/>
            <person name="Pangilinan J."/>
            <person name="Park H.-J."/>
            <person name="Ramirez L."/>
            <person name="Alfaro M."/>
            <person name="Sun H."/>
            <person name="Tritt A."/>
            <person name="Yoshinaga Y."/>
            <person name="Zwiers L.-H."/>
            <person name="Turgeon B."/>
            <person name="Goodwin S."/>
            <person name="Spatafora J."/>
            <person name="Crous P."/>
            <person name="Grigoriev I."/>
        </authorList>
    </citation>
    <scope>NUCLEOTIDE SEQUENCE</scope>
    <source>
        <strain evidence="2">CBS 260.36</strain>
    </source>
</reference>
<evidence type="ECO:0000256" key="1">
    <source>
        <dbReference type="SAM" id="SignalP"/>
    </source>
</evidence>
<dbReference type="Proteomes" id="UP000799439">
    <property type="component" value="Unassembled WGS sequence"/>
</dbReference>
<evidence type="ECO:0000313" key="2">
    <source>
        <dbReference type="EMBL" id="KAF2154487.1"/>
    </source>
</evidence>
<comment type="caution">
    <text evidence="2">The sequence shown here is derived from an EMBL/GenBank/DDBJ whole genome shotgun (WGS) entry which is preliminary data.</text>
</comment>
<accession>A0A9P4J6S0</accession>
<sequence length="121" mass="13759">MLNFRFLVFPCLVLVTNVIAADVRLQFSARLPRNVRGNCQYNRGHVDEGTAQNIIRNMGRWSRNRYQARMSRTAANLLVIQLPTGQTAPSYAEGNRMVEEMRDIVAKKTKEAGCINCIVMK</sequence>
<feature type="chain" id="PRO_5040164953" description="Secreted protein" evidence="1">
    <location>
        <begin position="21"/>
        <end position="121"/>
    </location>
</feature>
<proteinExistence type="predicted"/>
<organism evidence="2 3">
    <name type="scientific">Myriangium duriaei CBS 260.36</name>
    <dbReference type="NCBI Taxonomy" id="1168546"/>
    <lineage>
        <taxon>Eukaryota</taxon>
        <taxon>Fungi</taxon>
        <taxon>Dikarya</taxon>
        <taxon>Ascomycota</taxon>
        <taxon>Pezizomycotina</taxon>
        <taxon>Dothideomycetes</taxon>
        <taxon>Dothideomycetidae</taxon>
        <taxon>Myriangiales</taxon>
        <taxon>Myriangiaceae</taxon>
        <taxon>Myriangium</taxon>
    </lineage>
</organism>
<feature type="signal peptide" evidence="1">
    <location>
        <begin position="1"/>
        <end position="20"/>
    </location>
</feature>
<evidence type="ECO:0008006" key="4">
    <source>
        <dbReference type="Google" id="ProtNLM"/>
    </source>
</evidence>
<evidence type="ECO:0000313" key="3">
    <source>
        <dbReference type="Proteomes" id="UP000799439"/>
    </source>
</evidence>
<dbReference type="AlphaFoldDB" id="A0A9P4J6S0"/>
<name>A0A9P4J6S0_9PEZI</name>
<gene>
    <name evidence="2" type="ORF">K461DRAFT_277595</name>
</gene>
<dbReference type="EMBL" id="ML996084">
    <property type="protein sequence ID" value="KAF2154487.1"/>
    <property type="molecule type" value="Genomic_DNA"/>
</dbReference>
<protein>
    <recommendedName>
        <fullName evidence="4">Secreted protein</fullName>
    </recommendedName>
</protein>
<keyword evidence="3" id="KW-1185">Reference proteome</keyword>